<dbReference type="InterPro" id="IPR002156">
    <property type="entry name" value="RNaseH_domain"/>
</dbReference>
<dbReference type="PANTHER" id="PTHR47074">
    <property type="entry name" value="BNAC02G40300D PROTEIN"/>
    <property type="match status" value="1"/>
</dbReference>
<dbReference type="AlphaFoldDB" id="A0A803P8F5"/>
<protein>
    <recommendedName>
        <fullName evidence="2">RNase H type-1 domain-containing protein</fullName>
    </recommendedName>
</protein>
<dbReference type="Gene3D" id="3.30.420.10">
    <property type="entry name" value="Ribonuclease H-like superfamily/Ribonuclease H"/>
    <property type="match status" value="1"/>
</dbReference>
<evidence type="ECO:0000256" key="1">
    <source>
        <dbReference type="SAM" id="SignalP"/>
    </source>
</evidence>
<dbReference type="PANTHER" id="PTHR47074:SF48">
    <property type="entry name" value="POLYNUCLEOTIDYL TRANSFERASE, RIBONUCLEASE H-LIKE SUPERFAMILY PROTEIN"/>
    <property type="match status" value="1"/>
</dbReference>
<accession>A0A803P8F5</accession>
<reference evidence="3" key="1">
    <citation type="submission" date="2018-11" db="EMBL/GenBank/DDBJ databases">
        <authorList>
            <person name="Grassa J C."/>
        </authorList>
    </citation>
    <scope>NUCLEOTIDE SEQUENCE [LARGE SCALE GENOMIC DNA]</scope>
</reference>
<dbReference type="EMBL" id="UZAU01000251">
    <property type="status" value="NOT_ANNOTATED_CDS"/>
    <property type="molecule type" value="Genomic_DNA"/>
</dbReference>
<proteinExistence type="predicted"/>
<reference evidence="3" key="2">
    <citation type="submission" date="2021-03" db="UniProtKB">
        <authorList>
            <consortium name="EnsemblPlants"/>
        </authorList>
    </citation>
    <scope>IDENTIFICATION</scope>
</reference>
<dbReference type="InterPro" id="IPR036397">
    <property type="entry name" value="RNaseH_sf"/>
</dbReference>
<dbReference type="InterPro" id="IPR044730">
    <property type="entry name" value="RNase_H-like_dom_plant"/>
</dbReference>
<feature type="signal peptide" evidence="1">
    <location>
        <begin position="1"/>
        <end position="18"/>
    </location>
</feature>
<name>A0A803P8F5_CANSA</name>
<organism evidence="3 4">
    <name type="scientific">Cannabis sativa</name>
    <name type="common">Hemp</name>
    <name type="synonym">Marijuana</name>
    <dbReference type="NCBI Taxonomy" id="3483"/>
    <lineage>
        <taxon>Eukaryota</taxon>
        <taxon>Viridiplantae</taxon>
        <taxon>Streptophyta</taxon>
        <taxon>Embryophyta</taxon>
        <taxon>Tracheophyta</taxon>
        <taxon>Spermatophyta</taxon>
        <taxon>Magnoliopsida</taxon>
        <taxon>eudicotyledons</taxon>
        <taxon>Gunneridae</taxon>
        <taxon>Pentapetalae</taxon>
        <taxon>rosids</taxon>
        <taxon>fabids</taxon>
        <taxon>Rosales</taxon>
        <taxon>Cannabaceae</taxon>
        <taxon>Cannabis</taxon>
    </lineage>
</organism>
<sequence length="217" mass="23654">MMTLCPLIFAVSIAKQHATTSPQQASENSNIAVLTQTTSPAVAISTYAAYFLLQYRAAQTPANLIFVPPTNVPASQVPCKPPANSGLKLNVDEIVNMVARVTGMRAIFINGHGQVIATLCKPLKEYFKAREIEAMTTIFHSLHWASQLQLPITEVETNSMAINQTSSKLSTFIDIIVEVVSLLSFFSRVVVSHVRRDANLAAHDLAKHVLGLDNNLI</sequence>
<dbReference type="GO" id="GO:0003676">
    <property type="term" value="F:nucleic acid binding"/>
    <property type="evidence" value="ECO:0007669"/>
    <property type="project" value="InterPro"/>
</dbReference>
<feature type="chain" id="PRO_5030822822" description="RNase H type-1 domain-containing protein" evidence="1">
    <location>
        <begin position="19"/>
        <end position="217"/>
    </location>
</feature>
<evidence type="ECO:0000313" key="4">
    <source>
        <dbReference type="Proteomes" id="UP000596661"/>
    </source>
</evidence>
<dbReference type="CDD" id="cd06222">
    <property type="entry name" value="RNase_H_like"/>
    <property type="match status" value="1"/>
</dbReference>
<evidence type="ECO:0000259" key="2">
    <source>
        <dbReference type="Pfam" id="PF13456"/>
    </source>
</evidence>
<dbReference type="Proteomes" id="UP000596661">
    <property type="component" value="Chromosome 3"/>
</dbReference>
<keyword evidence="4" id="KW-1185">Reference proteome</keyword>
<dbReference type="Gramene" id="evm.model.03.298">
    <property type="protein sequence ID" value="cds.evm.model.03.298"/>
    <property type="gene ID" value="evm.TU.03.298"/>
</dbReference>
<dbReference type="InterPro" id="IPR052929">
    <property type="entry name" value="RNase_H-like_EbsB-rel"/>
</dbReference>
<keyword evidence="1" id="KW-0732">Signal</keyword>
<dbReference type="GO" id="GO:0004523">
    <property type="term" value="F:RNA-DNA hybrid ribonuclease activity"/>
    <property type="evidence" value="ECO:0007669"/>
    <property type="project" value="InterPro"/>
</dbReference>
<dbReference type="Pfam" id="PF13456">
    <property type="entry name" value="RVT_3"/>
    <property type="match status" value="1"/>
</dbReference>
<feature type="domain" description="RNase H type-1" evidence="2">
    <location>
        <begin position="91"/>
        <end position="208"/>
    </location>
</feature>
<evidence type="ECO:0000313" key="3">
    <source>
        <dbReference type="EnsemblPlants" id="cds.evm.model.03.298"/>
    </source>
</evidence>
<dbReference type="EnsemblPlants" id="evm.model.03.298">
    <property type="protein sequence ID" value="cds.evm.model.03.298"/>
    <property type="gene ID" value="evm.TU.03.298"/>
</dbReference>